<evidence type="ECO:0000256" key="6">
    <source>
        <dbReference type="ARBA" id="ARBA00022884"/>
    </source>
</evidence>
<dbReference type="InterPro" id="IPR029063">
    <property type="entry name" value="SAM-dependent_MTases_sf"/>
</dbReference>
<evidence type="ECO:0000256" key="1">
    <source>
        <dbReference type="ARBA" id="ARBA00022490"/>
    </source>
</evidence>
<evidence type="ECO:0000256" key="5">
    <source>
        <dbReference type="ARBA" id="ARBA00022691"/>
    </source>
</evidence>
<keyword evidence="4 8" id="KW-0808">Transferase</keyword>
<keyword evidence="2" id="KW-0698">rRNA processing</keyword>
<dbReference type="SMART" id="SM00650">
    <property type="entry name" value="rADc"/>
    <property type="match status" value="1"/>
</dbReference>
<evidence type="ECO:0000256" key="3">
    <source>
        <dbReference type="ARBA" id="ARBA00022603"/>
    </source>
</evidence>
<dbReference type="GO" id="GO:0052908">
    <property type="term" value="F:16S rRNA (adenine(1518)-N(6)/adenine(1519)-N(6))-dimethyltransferase activity"/>
    <property type="evidence" value="ECO:0007669"/>
    <property type="project" value="UniProtKB-EC"/>
</dbReference>
<name>A0A3B0SWL0_9ZZZZ</name>
<dbReference type="InterPro" id="IPR020596">
    <property type="entry name" value="rRNA_Ade_Mease_Trfase_CS"/>
</dbReference>
<sequence>MGEGPAQARNEIRSMLAEAGHRPNQRFGQNFLVDPNIVRKIVATAQLDTDAQVVEIGAGTGTLTGALAEVSRRVVAYEIDNALEPILSSVLTDWDNVEIRIEDAGRIDLDVELPEGSWTMVSNLPYNVGTGIVLDALRGAPRIDRFVVMVQREVADRMLASPGGKVYGLPSVIVGLHARGSRAFTVPPHVFEPQPGVASAVIVLDRIDAPPEAPRAVELASQAFGQRRKMLRRSLSSVLERTEETLLAASVDPTARAEDLLPGDFVAIARMEDVR</sequence>
<accession>A0A3B0SWL0</accession>
<keyword evidence="3 8" id="KW-0489">Methyltransferase</keyword>
<dbReference type="EMBL" id="UOEI01000600">
    <property type="protein sequence ID" value="VAW08383.1"/>
    <property type="molecule type" value="Genomic_DNA"/>
</dbReference>
<evidence type="ECO:0000256" key="2">
    <source>
        <dbReference type="ARBA" id="ARBA00022552"/>
    </source>
</evidence>
<dbReference type="Gene3D" id="3.40.50.150">
    <property type="entry name" value="Vaccinia Virus protein VP39"/>
    <property type="match status" value="1"/>
</dbReference>
<protein>
    <submittedName>
        <fullName evidence="8">SSU rRNA (Adenine(1518)-N(6)/adenine(1519)-N(6))-dimethyltransferase</fullName>
        <ecNumber evidence="8">2.1.1.182</ecNumber>
    </submittedName>
</protein>
<reference evidence="8" key="1">
    <citation type="submission" date="2018-06" db="EMBL/GenBank/DDBJ databases">
        <authorList>
            <person name="Zhirakovskaya E."/>
        </authorList>
    </citation>
    <scope>NUCLEOTIDE SEQUENCE</scope>
</reference>
<dbReference type="PANTHER" id="PTHR11727:SF7">
    <property type="entry name" value="DIMETHYLADENOSINE TRANSFERASE-RELATED"/>
    <property type="match status" value="1"/>
</dbReference>
<keyword evidence="6" id="KW-0694">RNA-binding</keyword>
<dbReference type="InterPro" id="IPR020598">
    <property type="entry name" value="rRNA_Ade_methylase_Trfase_N"/>
</dbReference>
<dbReference type="PROSITE" id="PS51689">
    <property type="entry name" value="SAM_RNA_A_N6_MT"/>
    <property type="match status" value="1"/>
</dbReference>
<keyword evidence="1" id="KW-0963">Cytoplasm</keyword>
<gene>
    <name evidence="8" type="ORF">MNBD_ACTINO01-774</name>
</gene>
<dbReference type="Pfam" id="PF00398">
    <property type="entry name" value="RrnaAD"/>
    <property type="match status" value="1"/>
</dbReference>
<organism evidence="8">
    <name type="scientific">hydrothermal vent metagenome</name>
    <dbReference type="NCBI Taxonomy" id="652676"/>
    <lineage>
        <taxon>unclassified sequences</taxon>
        <taxon>metagenomes</taxon>
        <taxon>ecological metagenomes</taxon>
    </lineage>
</organism>
<dbReference type="EC" id="2.1.1.182" evidence="8"/>
<keyword evidence="5" id="KW-0949">S-adenosyl-L-methionine</keyword>
<dbReference type="PROSITE" id="PS01131">
    <property type="entry name" value="RRNA_A_DIMETH"/>
    <property type="match status" value="1"/>
</dbReference>
<dbReference type="NCBIfam" id="TIGR00755">
    <property type="entry name" value="ksgA"/>
    <property type="match status" value="1"/>
</dbReference>
<dbReference type="SUPFAM" id="SSF53335">
    <property type="entry name" value="S-adenosyl-L-methionine-dependent methyltransferases"/>
    <property type="match status" value="1"/>
</dbReference>
<dbReference type="InterPro" id="IPR001737">
    <property type="entry name" value="KsgA/Erm"/>
</dbReference>
<dbReference type="PANTHER" id="PTHR11727">
    <property type="entry name" value="DIMETHYLADENOSINE TRANSFERASE"/>
    <property type="match status" value="1"/>
</dbReference>
<feature type="domain" description="Ribosomal RNA adenine methylase transferase N-terminal" evidence="7">
    <location>
        <begin position="37"/>
        <end position="208"/>
    </location>
</feature>
<dbReference type="InterPro" id="IPR011530">
    <property type="entry name" value="rRNA_adenine_dimethylase"/>
</dbReference>
<dbReference type="AlphaFoldDB" id="A0A3B0SWL0"/>
<dbReference type="HAMAP" id="MF_00607">
    <property type="entry name" value="16SrRNA_methyltr_A"/>
    <property type="match status" value="1"/>
</dbReference>
<evidence type="ECO:0000256" key="4">
    <source>
        <dbReference type="ARBA" id="ARBA00022679"/>
    </source>
</evidence>
<proteinExistence type="inferred from homology"/>
<dbReference type="GO" id="GO:0003723">
    <property type="term" value="F:RNA binding"/>
    <property type="evidence" value="ECO:0007669"/>
    <property type="project" value="UniProtKB-KW"/>
</dbReference>
<evidence type="ECO:0000313" key="8">
    <source>
        <dbReference type="EMBL" id="VAW08383.1"/>
    </source>
</evidence>
<evidence type="ECO:0000259" key="7">
    <source>
        <dbReference type="SMART" id="SM00650"/>
    </source>
</evidence>
<dbReference type="Gene3D" id="1.10.8.100">
    <property type="entry name" value="Ribosomal RNA adenine dimethylase-like, domain 2"/>
    <property type="match status" value="1"/>
</dbReference>
<dbReference type="InterPro" id="IPR023165">
    <property type="entry name" value="rRNA_Ade_diMease-like_C"/>
</dbReference>